<dbReference type="GO" id="GO:0004795">
    <property type="term" value="F:threonine synthase activity"/>
    <property type="evidence" value="ECO:0007669"/>
    <property type="project" value="UniProtKB-UniRule"/>
</dbReference>
<dbReference type="PROSITE" id="PS50110">
    <property type="entry name" value="RESPONSE_REGULATORY"/>
    <property type="match status" value="1"/>
</dbReference>
<reference evidence="11 12" key="1">
    <citation type="submission" date="2017-11" db="EMBL/GenBank/DDBJ databases">
        <title>Evolution of Phototrophy in the Chloroflexi Phylum Driven by Horizontal Gene Transfer.</title>
        <authorList>
            <person name="Ward L.M."/>
            <person name="Hemp J."/>
            <person name="Shih P.M."/>
            <person name="Mcglynn S.E."/>
            <person name="Fischer W."/>
        </authorList>
    </citation>
    <scope>NUCLEOTIDE SEQUENCE [LARGE SCALE GENOMIC DNA]</scope>
    <source>
        <strain evidence="10">CP1_1M</strain>
        <strain evidence="9">JP3_13</strain>
    </source>
</reference>
<dbReference type="GO" id="GO:0004794">
    <property type="term" value="F:threonine deaminase activity"/>
    <property type="evidence" value="ECO:0007669"/>
    <property type="project" value="TreeGrafter"/>
</dbReference>
<comment type="similarity">
    <text evidence="2">Belongs to the threonine synthase family.</text>
</comment>
<evidence type="ECO:0000256" key="2">
    <source>
        <dbReference type="ARBA" id="ARBA00005517"/>
    </source>
</evidence>
<dbReference type="Proteomes" id="UP000228947">
    <property type="component" value="Unassembled WGS sequence"/>
</dbReference>
<dbReference type="InterPro" id="IPR001789">
    <property type="entry name" value="Sig_transdc_resp-reg_receiver"/>
</dbReference>
<proteinExistence type="inferred from homology"/>
<dbReference type="GO" id="GO:0000160">
    <property type="term" value="P:phosphorelay signal transduction system"/>
    <property type="evidence" value="ECO:0007669"/>
    <property type="project" value="InterPro"/>
</dbReference>
<dbReference type="GO" id="GO:0006567">
    <property type="term" value="P:L-threonine catabolic process"/>
    <property type="evidence" value="ECO:0007669"/>
    <property type="project" value="TreeGrafter"/>
</dbReference>
<dbReference type="Gene3D" id="3.40.50.2300">
    <property type="match status" value="1"/>
</dbReference>
<dbReference type="InterPro" id="IPR050147">
    <property type="entry name" value="Ser/Thr_Dehydratase"/>
</dbReference>
<dbReference type="SUPFAM" id="SSF52172">
    <property type="entry name" value="CheY-like"/>
    <property type="match status" value="1"/>
</dbReference>
<dbReference type="SMART" id="SM00448">
    <property type="entry name" value="REC"/>
    <property type="match status" value="1"/>
</dbReference>
<dbReference type="EC" id="4.2.3.1" evidence="5"/>
<dbReference type="GO" id="GO:0003941">
    <property type="term" value="F:L-serine ammonia-lyase activity"/>
    <property type="evidence" value="ECO:0007669"/>
    <property type="project" value="TreeGrafter"/>
</dbReference>
<comment type="cofactor">
    <cofactor evidence="1 6">
        <name>pyridoxal 5'-phosphate</name>
        <dbReference type="ChEBI" id="CHEBI:597326"/>
    </cofactor>
</comment>
<evidence type="ECO:0000259" key="8">
    <source>
        <dbReference type="PROSITE" id="PS50110"/>
    </source>
</evidence>
<accession>A0A2M8PC43</accession>
<dbReference type="PANTHER" id="PTHR48078:SF6">
    <property type="entry name" value="L-THREONINE DEHYDRATASE CATABOLIC TDCB"/>
    <property type="match status" value="1"/>
</dbReference>
<comment type="caution">
    <text evidence="9">The sequence shown here is derived from an EMBL/GenBank/DDBJ whole genome shotgun (WGS) entry which is preliminary data.</text>
</comment>
<dbReference type="Gene3D" id="3.40.50.1100">
    <property type="match status" value="2"/>
</dbReference>
<dbReference type="InterPro" id="IPR004450">
    <property type="entry name" value="Thr_synthase-like"/>
</dbReference>
<dbReference type="EMBL" id="PGTL01000008">
    <property type="protein sequence ID" value="PJF42817.1"/>
    <property type="molecule type" value="Genomic_DNA"/>
</dbReference>
<keyword evidence="4" id="KW-0456">Lyase</keyword>
<gene>
    <name evidence="9" type="primary">thrC</name>
    <name evidence="9" type="ORF">CUN49_12220</name>
    <name evidence="10" type="ORF">CUN50_02695</name>
</gene>
<dbReference type="InterPro" id="IPR036052">
    <property type="entry name" value="TrpB-like_PALP_sf"/>
</dbReference>
<dbReference type="InterPro" id="IPR001926">
    <property type="entry name" value="TrpB-like_PALP"/>
</dbReference>
<dbReference type="SUPFAM" id="SSF53686">
    <property type="entry name" value="Tryptophan synthase beta subunit-like PLP-dependent enzymes"/>
    <property type="match status" value="1"/>
</dbReference>
<feature type="domain" description="Response regulatory" evidence="8">
    <location>
        <begin position="440"/>
        <end position="558"/>
    </location>
</feature>
<keyword evidence="7" id="KW-0597">Phosphoprotein</keyword>
<evidence type="ECO:0000313" key="12">
    <source>
        <dbReference type="Proteomes" id="UP000229681"/>
    </source>
</evidence>
<evidence type="ECO:0000256" key="1">
    <source>
        <dbReference type="ARBA" id="ARBA00001933"/>
    </source>
</evidence>
<dbReference type="EMBL" id="PGTM01000205">
    <property type="protein sequence ID" value="PJF35112.1"/>
    <property type="molecule type" value="Genomic_DNA"/>
</dbReference>
<name>A0A2M8PC43_9CHLR</name>
<evidence type="ECO:0000256" key="4">
    <source>
        <dbReference type="ARBA" id="ARBA00023239"/>
    </source>
</evidence>
<feature type="modified residue" description="4-aspartylphosphate" evidence="7">
    <location>
        <position position="490"/>
    </location>
</feature>
<dbReference type="PANTHER" id="PTHR48078">
    <property type="entry name" value="THREONINE DEHYDRATASE, MITOCHONDRIAL-RELATED"/>
    <property type="match status" value="1"/>
</dbReference>
<dbReference type="CDD" id="cd01563">
    <property type="entry name" value="Thr-synth_1"/>
    <property type="match status" value="1"/>
</dbReference>
<dbReference type="Proteomes" id="UP000229681">
    <property type="component" value="Unassembled WGS sequence"/>
</dbReference>
<keyword evidence="3 6" id="KW-0663">Pyridoxal phosphate</keyword>
<dbReference type="GO" id="GO:0009088">
    <property type="term" value="P:threonine biosynthetic process"/>
    <property type="evidence" value="ECO:0007669"/>
    <property type="project" value="UniProtKB-UniRule"/>
</dbReference>
<evidence type="ECO:0000256" key="3">
    <source>
        <dbReference type="ARBA" id="ARBA00022898"/>
    </source>
</evidence>
<organism evidence="9 12">
    <name type="scientific">Candidatus Thermofonsia Clade 1 bacterium</name>
    <dbReference type="NCBI Taxonomy" id="2364210"/>
    <lineage>
        <taxon>Bacteria</taxon>
        <taxon>Bacillati</taxon>
        <taxon>Chloroflexota</taxon>
        <taxon>Candidatus Thermofontia</taxon>
        <taxon>Candidatus Thermofonsia Clade 1</taxon>
    </lineage>
</organism>
<dbReference type="InterPro" id="IPR011006">
    <property type="entry name" value="CheY-like_superfamily"/>
</dbReference>
<feature type="modified residue" description="N6-(pyridoxal phosphate)lysine" evidence="6">
    <location>
        <position position="126"/>
    </location>
</feature>
<evidence type="ECO:0000256" key="5">
    <source>
        <dbReference type="NCBIfam" id="TIGR00260"/>
    </source>
</evidence>
<dbReference type="Pfam" id="PF00072">
    <property type="entry name" value="Response_reg"/>
    <property type="match status" value="1"/>
</dbReference>
<dbReference type="GO" id="GO:0006565">
    <property type="term" value="P:L-serine catabolic process"/>
    <property type="evidence" value="ECO:0007669"/>
    <property type="project" value="TreeGrafter"/>
</dbReference>
<dbReference type="NCBIfam" id="TIGR00260">
    <property type="entry name" value="thrC"/>
    <property type="match status" value="1"/>
</dbReference>
<sequence length="559" mass="60537">MTRTASLRVSALAKSSKRIELQCTYCDWIGSYEQPVNACPQCGESILRARYDLAALKRSGWVDKVIAREPGLWRYHELLPLYDTQNIVTMGEGGTPLLHARNLGMMLGLKHLYIKDERQGPTASFKDRQASVAISVMRERGIREAVVASTGNVAIAYSAFAARAGIKLWAFLTSMVPGEKMREAALYGGEVIKVTGTYDHTKVVANAFAKQRGLYVDRGIKSIAAVESMKTMAFEIAQQLGWRAPDWFIQAVSGGMGPIGVAKGFEELMELGLADKIPSLGVIQSAGCAPMVRAFKNGRAVATPVENPQTVIATLSTGDPGRAYEQLNNLISAHGGTMEEATDEEAFNALRLLARTEGLSVEPATAVAFAGLIKLARRGIIKSDQLVIVNCSGHTFPVEKQILGDQFARSVDVSAQSSRISLPAEGLLAAIEQMETTARRVVVIEDNADAGRLIERILKVRGDYEVHLANGGAEGVVLVERLKPDVVITDLMMPDIDGFSVIDALKADPSTAHIPIIVLTAKELTAHERVRLNGQIEQLLQKGSFMDEDLLQSIVKALG</sequence>
<dbReference type="GO" id="GO:0009097">
    <property type="term" value="P:isoleucine biosynthetic process"/>
    <property type="evidence" value="ECO:0007669"/>
    <property type="project" value="TreeGrafter"/>
</dbReference>
<evidence type="ECO:0000313" key="10">
    <source>
        <dbReference type="EMBL" id="PJF42817.1"/>
    </source>
</evidence>
<evidence type="ECO:0000313" key="9">
    <source>
        <dbReference type="EMBL" id="PJF35112.1"/>
    </source>
</evidence>
<evidence type="ECO:0000256" key="7">
    <source>
        <dbReference type="PROSITE-ProRule" id="PRU00169"/>
    </source>
</evidence>
<evidence type="ECO:0000256" key="6">
    <source>
        <dbReference type="PIRSR" id="PIRSR604450-51"/>
    </source>
</evidence>
<dbReference type="Pfam" id="PF00291">
    <property type="entry name" value="PALP"/>
    <property type="match status" value="1"/>
</dbReference>
<evidence type="ECO:0000313" key="11">
    <source>
        <dbReference type="Proteomes" id="UP000228947"/>
    </source>
</evidence>
<protein>
    <recommendedName>
        <fullName evidence="5">Threonine synthase</fullName>
        <ecNumber evidence="5">4.2.3.1</ecNumber>
    </recommendedName>
</protein>
<dbReference type="AlphaFoldDB" id="A0A2M8PC43"/>